<dbReference type="Gene3D" id="3.10.450.50">
    <property type="match status" value="1"/>
</dbReference>
<sequence>MRTRTRIGLIALAVSTASLLGGGMAMAHDEDLQAHVDDFEQRFEAAVAAGDWATLGSMFAEDATYLPETGGVVEGREAIQAAYGESGATGLDIRSSQTKMIGEGLGLDLGTYTVTVAGEAGDMDLEGEYVVVFRESEAGLEIVSLTTFPVRQAPDVPA</sequence>
<dbReference type="RefSeq" id="WP_037281809.1">
    <property type="nucleotide sequence ID" value="NZ_KK088594.1"/>
</dbReference>
<gene>
    <name evidence="3" type="ORF">Rumeso_03464</name>
</gene>
<reference evidence="3 4" key="1">
    <citation type="submission" date="2013-02" db="EMBL/GenBank/DDBJ databases">
        <authorList>
            <person name="Fiebig A."/>
            <person name="Goeker M."/>
            <person name="Klenk H.-P.P."/>
        </authorList>
    </citation>
    <scope>NUCLEOTIDE SEQUENCE [LARGE SCALE GENOMIC DNA]</scope>
    <source>
        <strain evidence="3 4">DSM 19309</strain>
    </source>
</reference>
<evidence type="ECO:0000313" key="4">
    <source>
        <dbReference type="Proteomes" id="UP000019666"/>
    </source>
</evidence>
<dbReference type="OrthoDB" id="8380550at2"/>
<comment type="caution">
    <text evidence="3">The sequence shown here is derived from an EMBL/GenBank/DDBJ whole genome shotgun (WGS) entry which is preliminary data.</text>
</comment>
<dbReference type="STRING" id="442562.Rumeso_03464"/>
<dbReference type="InterPro" id="IPR032710">
    <property type="entry name" value="NTF2-like_dom_sf"/>
</dbReference>
<name>A0A017HKD4_9RHOB</name>
<keyword evidence="1" id="KW-0732">Signal</keyword>
<proteinExistence type="predicted"/>
<protein>
    <recommendedName>
        <fullName evidence="2">DUF4440 domain-containing protein</fullName>
    </recommendedName>
</protein>
<accession>A0A017HKD4</accession>
<feature type="chain" id="PRO_5001492915" description="DUF4440 domain-containing protein" evidence="1">
    <location>
        <begin position="28"/>
        <end position="158"/>
    </location>
</feature>
<dbReference type="Pfam" id="PF14534">
    <property type="entry name" value="DUF4440"/>
    <property type="match status" value="1"/>
</dbReference>
<dbReference type="Proteomes" id="UP000019666">
    <property type="component" value="Unassembled WGS sequence"/>
</dbReference>
<evidence type="ECO:0000259" key="2">
    <source>
        <dbReference type="Pfam" id="PF14534"/>
    </source>
</evidence>
<keyword evidence="4" id="KW-1185">Reference proteome</keyword>
<feature type="signal peptide" evidence="1">
    <location>
        <begin position="1"/>
        <end position="27"/>
    </location>
</feature>
<dbReference type="HOGENOM" id="CLU_1668105_0_0_5"/>
<dbReference type="SUPFAM" id="SSF54427">
    <property type="entry name" value="NTF2-like"/>
    <property type="match status" value="1"/>
</dbReference>
<feature type="domain" description="DUF4440" evidence="2">
    <location>
        <begin position="38"/>
        <end position="136"/>
    </location>
</feature>
<evidence type="ECO:0000313" key="3">
    <source>
        <dbReference type="EMBL" id="EYD74952.1"/>
    </source>
</evidence>
<dbReference type="EMBL" id="AOSK01000097">
    <property type="protein sequence ID" value="EYD74952.1"/>
    <property type="molecule type" value="Genomic_DNA"/>
</dbReference>
<evidence type="ECO:0000256" key="1">
    <source>
        <dbReference type="SAM" id="SignalP"/>
    </source>
</evidence>
<dbReference type="InterPro" id="IPR027843">
    <property type="entry name" value="DUF4440"/>
</dbReference>
<organism evidence="3 4">
    <name type="scientific">Rubellimicrobium mesophilum DSM 19309</name>
    <dbReference type="NCBI Taxonomy" id="442562"/>
    <lineage>
        <taxon>Bacteria</taxon>
        <taxon>Pseudomonadati</taxon>
        <taxon>Pseudomonadota</taxon>
        <taxon>Alphaproteobacteria</taxon>
        <taxon>Rhodobacterales</taxon>
        <taxon>Roseobacteraceae</taxon>
        <taxon>Rubellimicrobium</taxon>
    </lineage>
</organism>
<dbReference type="AlphaFoldDB" id="A0A017HKD4"/>